<protein>
    <submittedName>
        <fullName evidence="2">Uncharacterized protein</fullName>
    </submittedName>
</protein>
<gene>
    <name evidence="2" type="ORF">EJ05DRAFT_332020</name>
</gene>
<feature type="region of interest" description="Disordered" evidence="1">
    <location>
        <begin position="1"/>
        <end position="57"/>
    </location>
</feature>
<evidence type="ECO:0000256" key="1">
    <source>
        <dbReference type="SAM" id="MobiDB-lite"/>
    </source>
</evidence>
<accession>A0A6A6WAU8</accession>
<keyword evidence="3" id="KW-1185">Reference proteome</keyword>
<name>A0A6A6WAU8_9PEZI</name>
<dbReference type="AlphaFoldDB" id="A0A6A6WAU8"/>
<dbReference type="OrthoDB" id="428577at2759"/>
<dbReference type="RefSeq" id="XP_033601531.1">
    <property type="nucleotide sequence ID" value="XM_033740857.1"/>
</dbReference>
<evidence type="ECO:0000313" key="2">
    <source>
        <dbReference type="EMBL" id="KAF2759080.1"/>
    </source>
</evidence>
<reference evidence="2" key="1">
    <citation type="journal article" date="2020" name="Stud. Mycol.">
        <title>101 Dothideomycetes genomes: a test case for predicting lifestyles and emergence of pathogens.</title>
        <authorList>
            <person name="Haridas S."/>
            <person name="Albert R."/>
            <person name="Binder M."/>
            <person name="Bloem J."/>
            <person name="Labutti K."/>
            <person name="Salamov A."/>
            <person name="Andreopoulos B."/>
            <person name="Baker S."/>
            <person name="Barry K."/>
            <person name="Bills G."/>
            <person name="Bluhm B."/>
            <person name="Cannon C."/>
            <person name="Castanera R."/>
            <person name="Culley D."/>
            <person name="Daum C."/>
            <person name="Ezra D."/>
            <person name="Gonzalez J."/>
            <person name="Henrissat B."/>
            <person name="Kuo A."/>
            <person name="Liang C."/>
            <person name="Lipzen A."/>
            <person name="Lutzoni F."/>
            <person name="Magnuson J."/>
            <person name="Mondo S."/>
            <person name="Nolan M."/>
            <person name="Ohm R."/>
            <person name="Pangilinan J."/>
            <person name="Park H.-J."/>
            <person name="Ramirez L."/>
            <person name="Alfaro M."/>
            <person name="Sun H."/>
            <person name="Tritt A."/>
            <person name="Yoshinaga Y."/>
            <person name="Zwiers L.-H."/>
            <person name="Turgeon B."/>
            <person name="Goodwin S."/>
            <person name="Spatafora J."/>
            <person name="Crous P."/>
            <person name="Grigoriev I."/>
        </authorList>
    </citation>
    <scope>NUCLEOTIDE SEQUENCE</scope>
    <source>
        <strain evidence="2">CBS 121739</strain>
    </source>
</reference>
<proteinExistence type="predicted"/>
<dbReference type="EMBL" id="ML996570">
    <property type="protein sequence ID" value="KAF2759080.1"/>
    <property type="molecule type" value="Genomic_DNA"/>
</dbReference>
<evidence type="ECO:0000313" key="3">
    <source>
        <dbReference type="Proteomes" id="UP000799437"/>
    </source>
</evidence>
<organism evidence="2 3">
    <name type="scientific">Pseudovirgaria hyperparasitica</name>
    <dbReference type="NCBI Taxonomy" id="470096"/>
    <lineage>
        <taxon>Eukaryota</taxon>
        <taxon>Fungi</taxon>
        <taxon>Dikarya</taxon>
        <taxon>Ascomycota</taxon>
        <taxon>Pezizomycotina</taxon>
        <taxon>Dothideomycetes</taxon>
        <taxon>Dothideomycetes incertae sedis</taxon>
        <taxon>Acrospermales</taxon>
        <taxon>Acrospermaceae</taxon>
        <taxon>Pseudovirgaria</taxon>
    </lineage>
</organism>
<sequence>MPSLSQVESTQSTISESGDTIFDSAAENSDYENESATDLSSSVFSDHGLPPDVDRDEPLINSRAYYQELENLETNVISRSGLHLMKSTQRQEYPTGVFNLHVAFPDQSSAVLTWCFPNYDDQVIQFCKSDRSFSSKGYNEKDAPTVFAYWAYHLLECRNLMLGVLANVEEMRRVGFCDESINYLTLDPSRDDVVRLITIHVETIRSLHVALEHALDRIVSFMQKGADQWTPEIQGQLNQVTQAARALLQDCPVKQQSFSECTIWRTASILCDLAVVSYSGAHVERFDTRHIQQDLDFAKITTAWTFATRSKAGLVLRRRSLRCLGEFLAHQKVWVIQPQSSRDHKQDLWLSASVNQLADIWGPVWAVMNESTTVRYNAGPGAIVAWSSSFKHPPLNDEILCHWLRLGETYPSEPIGNNTEQTLLIGAPTVVDRRTSCLKENEECQNKTRKVIRQLKSQHLLEEIGTRAGYSELAEESVQLGMGFQGVQLGGTRVYKRRAGVTLKDAICDAWRNKEGNRNPAILEHFLGVEVSFCSRNARRRRLKSILNCTTMRNWLEACKTNAEPSPCEKAFHEALQDDDPYAFRHLWKRHREWRRDLEQLVSWCLDGLRYSSFEQDGTLRALWMPHDDTRYRVKLKNNPHSWTSFLADSKDTCAFVVMSGRCLQSDYKAGATCQTTLHPYSPDLGYPLLETSLVINPRAPKPSGLELRKINVEKNPHSKRPWRISQLHKGDRFGLESGRLKVIETFASTRLLVDYEGGIVKMLQDATRSVVRAMGDEPLYHWELREDDDAATKPIPLFILSQYELRRG</sequence>
<feature type="compositionally biased region" description="Polar residues" evidence="1">
    <location>
        <begin position="1"/>
        <end position="18"/>
    </location>
</feature>
<dbReference type="GeneID" id="54481911"/>
<dbReference type="Proteomes" id="UP000799437">
    <property type="component" value="Unassembled WGS sequence"/>
</dbReference>